<reference evidence="1 2" key="2">
    <citation type="journal article" date="2017" name="Int. J. Syst. Evol. Microbiol.">
        <title>Mycobacterium stephanolepidis sp. nov., a rapidly growing species related to Mycobacterium chelonae, isolated from marine teleost fish, Stephanolepis cirrhifer.</title>
        <authorList>
            <person name="Fukano H."/>
            <person name="Wada S."/>
            <person name="Kurata O."/>
            <person name="Katayama K."/>
            <person name="Fujiwara N."/>
            <person name="Hoshino Y."/>
        </authorList>
    </citation>
    <scope>NUCLEOTIDE SEQUENCE [LARGE SCALE GENOMIC DNA]</scope>
    <source>
        <strain evidence="1 2">NJB0901</strain>
    </source>
</reference>
<reference evidence="2" key="1">
    <citation type="journal article" date="2017" name="Genome Announc.">
        <title>Complete Genome Sequence of Mycobacterium stephanolepidis.</title>
        <authorList>
            <person name="Fukano H."/>
            <person name="Yoshida M."/>
            <person name="Katayama Y."/>
            <person name="Omatsu T."/>
            <person name="Mizutani T."/>
            <person name="Kurata O."/>
            <person name="Wada S."/>
            <person name="Hoshino Y."/>
        </authorList>
    </citation>
    <scope>NUCLEOTIDE SEQUENCE [LARGE SCALE GENOMIC DNA]</scope>
    <source>
        <strain evidence="2">NJB0901</strain>
    </source>
</reference>
<protein>
    <submittedName>
        <fullName evidence="1">Uncharacterized protein</fullName>
    </submittedName>
</protein>
<organism evidence="1 2">
    <name type="scientific">[Mycobacterium] stephanolepidis</name>
    <dbReference type="NCBI Taxonomy" id="1520670"/>
    <lineage>
        <taxon>Bacteria</taxon>
        <taxon>Bacillati</taxon>
        <taxon>Actinomycetota</taxon>
        <taxon>Actinomycetes</taxon>
        <taxon>Mycobacteriales</taxon>
        <taxon>Mycobacteriaceae</taxon>
        <taxon>Mycobacteroides</taxon>
    </lineage>
</organism>
<gene>
    <name evidence="1" type="ORF">MSTE_04852</name>
</gene>
<proteinExistence type="predicted"/>
<evidence type="ECO:0000313" key="2">
    <source>
        <dbReference type="Proteomes" id="UP000217954"/>
    </source>
</evidence>
<evidence type="ECO:0000313" key="1">
    <source>
        <dbReference type="EMBL" id="BAY00144.1"/>
    </source>
</evidence>
<name>A0A1Z4F4H4_9MYCO</name>
<dbReference type="Proteomes" id="UP000217954">
    <property type="component" value="Chromosome"/>
</dbReference>
<dbReference type="AlphaFoldDB" id="A0A1Z4F4H4"/>
<dbReference type="EMBL" id="AP018165">
    <property type="protein sequence ID" value="BAY00144.1"/>
    <property type="molecule type" value="Genomic_DNA"/>
</dbReference>
<dbReference type="KEGG" id="mste:MSTE_04852"/>
<sequence>MIGRDYRHAIDRPGAQEWEGKAARAAQDTATGDEKVVYRATQHVLDEGPKALDTLAFQVTEHHKRAVGYYNEATSNGYKVSEEITVEWIVPKGAKPETVAEGKRCAAKLQDMIRGEYDKWWAAEEEAAQQIDAISKELDTSYNPIGGLSASAGHLDGAYLQGGTQWDKDVLGRVQAASTLDDQQLKDLAGGKKVDIGSNRMQYLYQFAHSFKNVGEMRDMVSTFDKGHYAGEIINEQAQQQHQQLLNDAARSGSDHDLKAAGRLSQGMLDGALDSVGEKPTDQNVEDLKKLIGKVPFASDAMDVLDSAQKQMENATKLPEGFAQDLAQSGSFGNPYAYQASVLDALAQAHPGITDDPIVGKYINGGHFDPSIINGQTGVEQAQQDLENWFKTTAPRDYNVNLDHWQAQEQMGGKYPNWQWDPNK</sequence>
<keyword evidence="2" id="KW-1185">Reference proteome</keyword>
<accession>A0A1Z4F4H4</accession>
<dbReference type="RefSeq" id="WP_231896952.1">
    <property type="nucleotide sequence ID" value="NZ_AP018165.1"/>
</dbReference>